<evidence type="ECO:0000256" key="7">
    <source>
        <dbReference type="PROSITE-ProRule" id="PRU01360"/>
    </source>
</evidence>
<dbReference type="GO" id="GO:0044718">
    <property type="term" value="P:siderophore transmembrane transport"/>
    <property type="evidence" value="ECO:0007669"/>
    <property type="project" value="TreeGrafter"/>
</dbReference>
<dbReference type="SUPFAM" id="SSF56935">
    <property type="entry name" value="Porins"/>
    <property type="match status" value="1"/>
</dbReference>
<dbReference type="InterPro" id="IPR039426">
    <property type="entry name" value="TonB-dep_rcpt-like"/>
</dbReference>
<dbReference type="Pfam" id="PF07715">
    <property type="entry name" value="Plug"/>
    <property type="match status" value="1"/>
</dbReference>
<dbReference type="AlphaFoldDB" id="A0A4R6UG99"/>
<dbReference type="InterPro" id="IPR036942">
    <property type="entry name" value="Beta-barrel_TonB_sf"/>
</dbReference>
<proteinExistence type="inferred from homology"/>
<evidence type="ECO:0000256" key="5">
    <source>
        <dbReference type="ARBA" id="ARBA00023136"/>
    </source>
</evidence>
<feature type="domain" description="TonB-dependent receptor plug" evidence="10">
    <location>
        <begin position="142"/>
        <end position="241"/>
    </location>
</feature>
<dbReference type="InterPro" id="IPR037066">
    <property type="entry name" value="Plug_dom_sf"/>
</dbReference>
<dbReference type="OrthoDB" id="9790771at2"/>
<feature type="signal peptide" evidence="9">
    <location>
        <begin position="1"/>
        <end position="33"/>
    </location>
</feature>
<keyword evidence="3 7" id="KW-1134">Transmembrane beta strand</keyword>
<dbReference type="PANTHER" id="PTHR30069">
    <property type="entry name" value="TONB-DEPENDENT OUTER MEMBRANE RECEPTOR"/>
    <property type="match status" value="1"/>
</dbReference>
<evidence type="ECO:0000256" key="6">
    <source>
        <dbReference type="ARBA" id="ARBA00023237"/>
    </source>
</evidence>
<reference evidence="12 13" key="1">
    <citation type="submission" date="2019-03" db="EMBL/GenBank/DDBJ databases">
        <title>Genomic Encyclopedia of Type Strains, Phase IV (KMG-IV): sequencing the most valuable type-strain genomes for metagenomic binning, comparative biology and taxonomic classification.</title>
        <authorList>
            <person name="Goeker M."/>
        </authorList>
    </citation>
    <scope>NUCLEOTIDE SEQUENCE [LARGE SCALE GENOMIC DNA]</scope>
    <source>
        <strain evidence="12 13">DSM 103792</strain>
    </source>
</reference>
<comment type="caution">
    <text evidence="12">The sequence shown here is derived from an EMBL/GenBank/DDBJ whole genome shotgun (WGS) entry which is preliminary data.</text>
</comment>
<dbReference type="Pfam" id="PF13620">
    <property type="entry name" value="CarboxypepD_reg"/>
    <property type="match status" value="1"/>
</dbReference>
<protein>
    <submittedName>
        <fullName evidence="12">TonB-dependent receptor-like protein</fullName>
    </submittedName>
</protein>
<name>A0A4R6UG99_9GAMM</name>
<dbReference type="Gene3D" id="2.170.130.10">
    <property type="entry name" value="TonB-dependent receptor, plug domain"/>
    <property type="match status" value="1"/>
</dbReference>
<evidence type="ECO:0000259" key="10">
    <source>
        <dbReference type="Pfam" id="PF07715"/>
    </source>
</evidence>
<feature type="chain" id="PRO_5020861978" evidence="9">
    <location>
        <begin position="34"/>
        <end position="1018"/>
    </location>
</feature>
<dbReference type="Proteomes" id="UP000295375">
    <property type="component" value="Unassembled WGS sequence"/>
</dbReference>
<dbReference type="InterPro" id="IPR012910">
    <property type="entry name" value="Plug_dom"/>
</dbReference>
<keyword evidence="13" id="KW-1185">Reference proteome</keyword>
<sequence length="1018" mass="113410">MHHRSKTTSSRWKKAFVAAAVSSCLWSHVPAYASGSPTGELKGSVKSISGEILENAVVRLQHLEQGFTREVQANTTGEYVFKNLPVGQYSVTISKSGYDALQQEKLVINVGSTVTLEATLTAGNVERITVNGARLAQIDMTSAASGLVVTSAELEKLPVAEDITSVVLMAPGSSAADSDFGNIASISGASAAENGYYLNGLDITDMRKGMGWTTFPWEAVKETQVITGGVSSQFGRFIGGVTNLVSKSGSNEFHASVKFDYQPRSLAETAPDLNWYDNQGRYDLIINNHEDSSDWRELSMSFSGPLIEDRLFFYVLYAPSQFKSTYANPGALLDDDGDPINTTYWSSERDRDQVFANIDFYLFSDHSINVMYANSKADHANTQYSYNVINGPFNPSRPISSERESSFASISYRGSLTDTLSFSTTLGKIKDEYSAVDGTSNLTPIYDSRTSSATPVGNWIGTSDDVNGDERDVFRIDFEWQLDEHTLRFGYDKEQIDSWRDFHYHGPTAPLNEILYYFTTATGFSANGDNGAFSVPAGDYARGRIFTTVADIRGESEAWYIEDVWQLTDTVTLSLGVRNEIFSNYTGQGEKYVEIDDQWAPRLSAIWDVFGDGDHKAFLNFGRYYQPIAQNTGVRMTAQEYNIYTYYPINDFNADGTANLGTPYGQITYGDGTLRPGWAYASTNMEPMYEDEWSLGYEWAVDQDWTVGARLIYRDLKSSIEDSAIWYAVEAWCADTGRDCSGYDTSSLVWNGGMARVFNPGQDLRMLEDLNGDGTPEEVTIPAEYLGYPVMERTYKALELTWKGKVGESFRLQGSYTYSKSEGNTEGLLRSDNDQSDPGWTRSYDSPELTDHAYGYLPNDHRHKFKLWGTYQLTEDTALGMFYSAQSGRPMNAFGYHPLDEGACVNVHTDPNNCWDAWGAENFYAGFEPSPRGSRGRTPWVQSFDVSLQHVLSIGIADLTLKLDVINVFNWQHATQLNEYHDVDGDPEAETYSVNSTYGKPTAWQTPRYVNLSATVDF</sequence>
<evidence type="ECO:0000256" key="9">
    <source>
        <dbReference type="SAM" id="SignalP"/>
    </source>
</evidence>
<accession>A0A4R6UG99</accession>
<feature type="domain" description="TonB-dependent transporter Oar-like beta-barrel" evidence="11">
    <location>
        <begin position="346"/>
        <end position="594"/>
    </location>
</feature>
<keyword evidence="4 7" id="KW-0812">Transmembrane</keyword>
<evidence type="ECO:0000256" key="3">
    <source>
        <dbReference type="ARBA" id="ARBA00022452"/>
    </source>
</evidence>
<keyword evidence="12" id="KW-0675">Receptor</keyword>
<gene>
    <name evidence="12" type="ORF">EV696_11773</name>
</gene>
<dbReference type="GO" id="GO:0015344">
    <property type="term" value="F:siderophore uptake transmembrane transporter activity"/>
    <property type="evidence" value="ECO:0007669"/>
    <property type="project" value="TreeGrafter"/>
</dbReference>
<evidence type="ECO:0000313" key="12">
    <source>
        <dbReference type="EMBL" id="TDQ45840.1"/>
    </source>
</evidence>
<dbReference type="EMBL" id="SNYM01000017">
    <property type="protein sequence ID" value="TDQ45840.1"/>
    <property type="molecule type" value="Genomic_DNA"/>
</dbReference>
<organism evidence="12 13">
    <name type="scientific">Permianibacter aggregans</name>
    <dbReference type="NCBI Taxonomy" id="1510150"/>
    <lineage>
        <taxon>Bacteria</taxon>
        <taxon>Pseudomonadati</taxon>
        <taxon>Pseudomonadota</taxon>
        <taxon>Gammaproteobacteria</taxon>
        <taxon>Pseudomonadales</taxon>
        <taxon>Pseudomonadaceae</taxon>
        <taxon>Permianibacter</taxon>
    </lineage>
</organism>
<dbReference type="InterPro" id="IPR013784">
    <property type="entry name" value="Carb-bd-like_fold"/>
</dbReference>
<dbReference type="GO" id="GO:0009279">
    <property type="term" value="C:cell outer membrane"/>
    <property type="evidence" value="ECO:0007669"/>
    <property type="project" value="UniProtKB-SubCell"/>
</dbReference>
<keyword evidence="5 7" id="KW-0472">Membrane</keyword>
<evidence type="ECO:0000256" key="8">
    <source>
        <dbReference type="SAM" id="MobiDB-lite"/>
    </source>
</evidence>
<dbReference type="Gene3D" id="2.60.40.1120">
    <property type="entry name" value="Carboxypeptidase-like, regulatory domain"/>
    <property type="match status" value="1"/>
</dbReference>
<keyword evidence="6 7" id="KW-0998">Cell outer membrane</keyword>
<dbReference type="RefSeq" id="WP_133592435.1">
    <property type="nucleotide sequence ID" value="NZ_CP037953.1"/>
</dbReference>
<dbReference type="PANTHER" id="PTHR30069:SF46">
    <property type="entry name" value="OAR PROTEIN"/>
    <property type="match status" value="1"/>
</dbReference>
<comment type="similarity">
    <text evidence="7">Belongs to the TonB-dependent receptor family.</text>
</comment>
<dbReference type="Gene3D" id="2.40.170.20">
    <property type="entry name" value="TonB-dependent receptor, beta-barrel domain"/>
    <property type="match status" value="1"/>
</dbReference>
<dbReference type="Pfam" id="PF25183">
    <property type="entry name" value="OMP_b-brl_4"/>
    <property type="match status" value="1"/>
</dbReference>
<dbReference type="GO" id="GO:0030246">
    <property type="term" value="F:carbohydrate binding"/>
    <property type="evidence" value="ECO:0007669"/>
    <property type="project" value="InterPro"/>
</dbReference>
<dbReference type="PROSITE" id="PS52016">
    <property type="entry name" value="TONB_DEPENDENT_REC_3"/>
    <property type="match status" value="1"/>
</dbReference>
<dbReference type="SUPFAM" id="SSF49452">
    <property type="entry name" value="Starch-binding domain-like"/>
    <property type="match status" value="1"/>
</dbReference>
<evidence type="ECO:0000313" key="13">
    <source>
        <dbReference type="Proteomes" id="UP000295375"/>
    </source>
</evidence>
<keyword evidence="9" id="KW-0732">Signal</keyword>
<evidence type="ECO:0000256" key="2">
    <source>
        <dbReference type="ARBA" id="ARBA00022448"/>
    </source>
</evidence>
<feature type="region of interest" description="Disordered" evidence="8">
    <location>
        <begin position="820"/>
        <end position="844"/>
    </location>
</feature>
<evidence type="ECO:0000256" key="1">
    <source>
        <dbReference type="ARBA" id="ARBA00004571"/>
    </source>
</evidence>
<evidence type="ECO:0000259" key="11">
    <source>
        <dbReference type="Pfam" id="PF25183"/>
    </source>
</evidence>
<comment type="subcellular location">
    <subcellularLocation>
        <location evidence="1 7">Cell outer membrane</location>
        <topology evidence="1 7">Multi-pass membrane protein</topology>
    </subcellularLocation>
</comment>
<evidence type="ECO:0000256" key="4">
    <source>
        <dbReference type="ARBA" id="ARBA00022692"/>
    </source>
</evidence>
<dbReference type="InterPro" id="IPR057601">
    <property type="entry name" value="Oar-like_b-barrel"/>
</dbReference>
<keyword evidence="2 7" id="KW-0813">Transport</keyword>